<name>A0A8H7DHN7_9AGAR</name>
<dbReference type="InterPro" id="IPR036047">
    <property type="entry name" value="F-box-like_dom_sf"/>
</dbReference>
<dbReference type="PANTHER" id="PTHR47667">
    <property type="entry name" value="REGULATOR OF TY1 TRANSPOSITION PROTEIN 107"/>
    <property type="match status" value="1"/>
</dbReference>
<dbReference type="InterPro" id="IPR001357">
    <property type="entry name" value="BRCT_dom"/>
</dbReference>
<sequence>MVVGTSSIFRGVVYHIDPLCDDYDLIRFLLEHNGGEEAHGSKDATRIIVDPLDFASFGQVDCKTHNSTVVSPEWVYSSVKCGAKRPSQYYSADPALFFSSAVVSASGLSDVRTQLLRDAVTKYGGQWLPTPTDDVTHLVVDPIMIEPGDDSPGRVLVHANWALHSVVNKVPLPSALYEVTSKPGSKVVSAARRFCEALYFDYEEEEGKLATETSILSDGSIPFLPFEILGKILVEFRDSALCDTSSLTSAVLGVSQVCRYWRNVAHGTGELWTHLRLNFHSKKHYHRLRKLVQQWVVRSHPRTLSFAIRSCYPHAQNPIIQVLLKDASRIRDLSLELPAAHFIPFLQATAGSFPSLENLNMSILSIWDSTYDPESGLSRYQFFEEYDREHPHFENGIPDEEALWGTMAAPMTSLQDAPRLRRIEMFCSYFCTLDPRMFPLNWANLTELDLEFVMLSVEDTAHILPQCTRLRHLKLETDSTPNAIMPPLPRARLPELTVFQWSGFDEDGTSVFEGLSLPGLTDLYLYDGSEGGLQCLYENSSFALRKLYLAESCVHTTFPFLSTFLRSMPSLVSFTAPLSETITDEFLAFLTYDEQHNRILPNLENFDVCHQVQQFSASAVLSMLESRWGTTPLARVKISTRLPEARAPTPADVRSRLIELVEDGLKLVYDCDPTERAIETDDSDSELSSTE</sequence>
<proteinExistence type="predicted"/>
<evidence type="ECO:0000259" key="1">
    <source>
        <dbReference type="PROSITE" id="PS50172"/>
    </source>
</evidence>
<dbReference type="InterPro" id="IPR036420">
    <property type="entry name" value="BRCT_dom_sf"/>
</dbReference>
<dbReference type="PANTHER" id="PTHR47667:SF1">
    <property type="entry name" value="REGULATOR OF TY1 TRANSPOSITION PROTEIN 107"/>
    <property type="match status" value="1"/>
</dbReference>
<evidence type="ECO:0000313" key="3">
    <source>
        <dbReference type="Proteomes" id="UP000623467"/>
    </source>
</evidence>
<organism evidence="2 3">
    <name type="scientific">Mycena sanguinolenta</name>
    <dbReference type="NCBI Taxonomy" id="230812"/>
    <lineage>
        <taxon>Eukaryota</taxon>
        <taxon>Fungi</taxon>
        <taxon>Dikarya</taxon>
        <taxon>Basidiomycota</taxon>
        <taxon>Agaricomycotina</taxon>
        <taxon>Agaricomycetes</taxon>
        <taxon>Agaricomycetidae</taxon>
        <taxon>Agaricales</taxon>
        <taxon>Marasmiineae</taxon>
        <taxon>Mycenaceae</taxon>
        <taxon>Mycena</taxon>
    </lineage>
</organism>
<dbReference type="Gene3D" id="3.80.10.10">
    <property type="entry name" value="Ribonuclease Inhibitor"/>
    <property type="match status" value="2"/>
</dbReference>
<dbReference type="AlphaFoldDB" id="A0A8H7DHN7"/>
<dbReference type="Gene3D" id="3.40.50.10190">
    <property type="entry name" value="BRCT domain"/>
    <property type="match status" value="2"/>
</dbReference>
<dbReference type="EMBL" id="JACAZH010000002">
    <property type="protein sequence ID" value="KAF7374710.1"/>
    <property type="molecule type" value="Genomic_DNA"/>
</dbReference>
<comment type="caution">
    <text evidence="2">The sequence shown here is derived from an EMBL/GenBank/DDBJ whole genome shotgun (WGS) entry which is preliminary data.</text>
</comment>
<protein>
    <recommendedName>
        <fullName evidence="1">BRCT domain-containing protein</fullName>
    </recommendedName>
</protein>
<dbReference type="CDD" id="cd00027">
    <property type="entry name" value="BRCT"/>
    <property type="match status" value="1"/>
</dbReference>
<keyword evidence="3" id="KW-1185">Reference proteome</keyword>
<reference evidence="2" key="1">
    <citation type="submission" date="2020-05" db="EMBL/GenBank/DDBJ databases">
        <title>Mycena genomes resolve the evolution of fungal bioluminescence.</title>
        <authorList>
            <person name="Tsai I.J."/>
        </authorList>
    </citation>
    <scope>NUCLEOTIDE SEQUENCE</scope>
    <source>
        <strain evidence="2">160909Yilan</strain>
    </source>
</reference>
<dbReference type="SUPFAM" id="SSF52113">
    <property type="entry name" value="BRCT domain"/>
    <property type="match status" value="2"/>
</dbReference>
<evidence type="ECO:0000313" key="2">
    <source>
        <dbReference type="EMBL" id="KAF7374710.1"/>
    </source>
</evidence>
<accession>A0A8H7DHN7</accession>
<dbReference type="SUPFAM" id="SSF81383">
    <property type="entry name" value="F-box domain"/>
    <property type="match status" value="1"/>
</dbReference>
<dbReference type="PROSITE" id="PS50172">
    <property type="entry name" value="BRCT"/>
    <property type="match status" value="2"/>
</dbReference>
<feature type="domain" description="BRCT" evidence="1">
    <location>
        <begin position="93"/>
        <end position="179"/>
    </location>
</feature>
<dbReference type="Pfam" id="PF12937">
    <property type="entry name" value="F-box-like"/>
    <property type="match status" value="1"/>
</dbReference>
<feature type="domain" description="BRCT" evidence="1">
    <location>
        <begin position="4"/>
        <end position="92"/>
    </location>
</feature>
<dbReference type="InterPro" id="IPR032675">
    <property type="entry name" value="LRR_dom_sf"/>
</dbReference>
<dbReference type="SUPFAM" id="SSF52047">
    <property type="entry name" value="RNI-like"/>
    <property type="match status" value="1"/>
</dbReference>
<gene>
    <name evidence="2" type="ORF">MSAN_00356200</name>
</gene>
<dbReference type="Proteomes" id="UP000623467">
    <property type="component" value="Unassembled WGS sequence"/>
</dbReference>
<dbReference type="OrthoDB" id="3000189at2759"/>
<dbReference type="InterPro" id="IPR053036">
    <property type="entry name" value="CellCycle_DNARepair_Reg"/>
</dbReference>
<dbReference type="InterPro" id="IPR001810">
    <property type="entry name" value="F-box_dom"/>
</dbReference>